<dbReference type="GO" id="GO:0030269">
    <property type="term" value="F:tetrahydromethanopterin S-methyltransferase activity"/>
    <property type="evidence" value="ECO:0007669"/>
    <property type="project" value="UniProtKB-UniRule"/>
</dbReference>
<keyword evidence="1 10" id="KW-1003">Cell membrane</keyword>
<dbReference type="AlphaFoldDB" id="A0A328PIJ7"/>
<evidence type="ECO:0000256" key="5">
    <source>
        <dbReference type="ARBA" id="ARBA00022692"/>
    </source>
</evidence>
<comment type="function">
    <text evidence="10">Part of a complex that catalyzes the formation of methyl-coenzyme M and tetrahydromethanopterin from coenzyme M and methyl-tetrahydromethanopterin. This is an energy-conserving, sodium-ion translocating step.</text>
</comment>
<evidence type="ECO:0000313" key="12">
    <source>
        <dbReference type="EMBL" id="RAO79695.1"/>
    </source>
</evidence>
<evidence type="ECO:0000259" key="11">
    <source>
        <dbReference type="Pfam" id="PF09472"/>
    </source>
</evidence>
<comment type="similarity">
    <text evidence="10">Belongs to the MtrF family.</text>
</comment>
<keyword evidence="5 10" id="KW-0812">Transmembrane</keyword>
<gene>
    <name evidence="10 12" type="primary">mtrF</name>
    <name evidence="12" type="ORF">DPC56_01800</name>
</gene>
<keyword evidence="2 10" id="KW-0554">One-carbon metabolism</keyword>
<evidence type="ECO:0000256" key="10">
    <source>
        <dbReference type="HAMAP-Rule" id="MF_01099"/>
    </source>
</evidence>
<evidence type="ECO:0000256" key="7">
    <source>
        <dbReference type="ARBA" id="ARBA00022989"/>
    </source>
</evidence>
<comment type="caution">
    <text evidence="12">The sequence shown here is derived from an EMBL/GenBank/DDBJ whole genome shotgun (WGS) entry which is preliminary data.</text>
</comment>
<dbReference type="Proteomes" id="UP000249782">
    <property type="component" value="Unassembled WGS sequence"/>
</dbReference>
<dbReference type="InterPro" id="IPR011307">
    <property type="entry name" value="MeTrfase_F"/>
</dbReference>
<keyword evidence="8 10" id="KW-0484">Methanogenesis</keyword>
<dbReference type="RefSeq" id="WP_112093525.1">
    <property type="nucleotide sequence ID" value="NZ_QLOE01000002.1"/>
</dbReference>
<dbReference type="Pfam" id="PF09472">
    <property type="entry name" value="MtrF"/>
    <property type="match status" value="1"/>
</dbReference>
<keyword evidence="3 10" id="KW-0489">Methyltransferase</keyword>
<dbReference type="EC" id="7.2.1.4" evidence="10"/>
<comment type="pathway">
    <text evidence="10">One-carbon metabolism; methanogenesis from CO(2); methyl-coenzyme M from 5,10-methylene-5,6,7,8-tetrahydromethanopterin: step 2/2.</text>
</comment>
<keyword evidence="13" id="KW-1185">Reference proteome</keyword>
<keyword evidence="7 10" id="KW-1133">Transmembrane helix</keyword>
<organism evidence="12 13">
    <name type="scientific">Methanothermobacter tenebrarum</name>
    <dbReference type="NCBI Taxonomy" id="680118"/>
    <lineage>
        <taxon>Archaea</taxon>
        <taxon>Methanobacteriati</taxon>
        <taxon>Methanobacteriota</taxon>
        <taxon>Methanomada group</taxon>
        <taxon>Methanobacteria</taxon>
        <taxon>Methanobacteriales</taxon>
        <taxon>Methanobacteriaceae</taxon>
        <taxon>Methanothermobacter</taxon>
    </lineage>
</organism>
<dbReference type="OrthoDB" id="74731at2157"/>
<evidence type="ECO:0000256" key="3">
    <source>
        <dbReference type="ARBA" id="ARBA00022603"/>
    </source>
</evidence>
<keyword evidence="6 10" id="KW-1278">Translocase</keyword>
<feature type="domain" description="Tetrahydromethanopterin S-methyltransferase F subunit" evidence="11">
    <location>
        <begin position="1"/>
        <end position="63"/>
    </location>
</feature>
<comment type="catalytic activity">
    <reaction evidence="10">
        <text>5-methyl-5,6,7,8-tetrahydromethanopterin + coenzyme M + 2 Na(+)(in) = 5,6,7,8-tetrahydromethanopterin + methyl-coenzyme M + 2 Na(+)(out)</text>
        <dbReference type="Rhea" id="RHEA:53492"/>
        <dbReference type="ChEBI" id="CHEBI:29101"/>
        <dbReference type="ChEBI" id="CHEBI:58103"/>
        <dbReference type="ChEBI" id="CHEBI:58116"/>
        <dbReference type="ChEBI" id="CHEBI:58286"/>
        <dbReference type="ChEBI" id="CHEBI:58319"/>
        <dbReference type="EC" id="7.2.1.4"/>
    </reaction>
</comment>
<dbReference type="UniPathway" id="UPA00640">
    <property type="reaction ID" value="UER00698"/>
</dbReference>
<comment type="subcellular location">
    <subcellularLocation>
        <location evidence="10">Cell membrane</location>
        <topology evidence="10">Single-pass membrane protein</topology>
    </subcellularLocation>
</comment>
<evidence type="ECO:0000313" key="13">
    <source>
        <dbReference type="Proteomes" id="UP000249782"/>
    </source>
</evidence>
<comment type="subunit">
    <text evidence="10">The complex is composed of 8 subunits; MtrA, MtrB, MtrC, MtrD, MtrE, MtrF, MtrG and MtrH.</text>
</comment>
<dbReference type="GO" id="GO:0005886">
    <property type="term" value="C:plasma membrane"/>
    <property type="evidence" value="ECO:0007669"/>
    <property type="project" value="UniProtKB-SubCell"/>
</dbReference>
<sequence>MIKLSSKPNVRGIKNVTEDIKYRTQLIGRDGRLFAGLIATRISGISYGLIIAFILGLIIPLLMSYLKVRGVI</sequence>
<name>A0A328PIJ7_9EURY</name>
<dbReference type="GO" id="GO:0032259">
    <property type="term" value="P:methylation"/>
    <property type="evidence" value="ECO:0007669"/>
    <property type="project" value="UniProtKB-KW"/>
</dbReference>
<evidence type="ECO:0000256" key="6">
    <source>
        <dbReference type="ARBA" id="ARBA00022967"/>
    </source>
</evidence>
<proteinExistence type="inferred from homology"/>
<dbReference type="EMBL" id="QLOE01000002">
    <property type="protein sequence ID" value="RAO79695.1"/>
    <property type="molecule type" value="Genomic_DNA"/>
</dbReference>
<reference evidence="12 13" key="1">
    <citation type="submission" date="2018-06" db="EMBL/GenBank/DDBJ databases">
        <title>Draft genome sequence of hyperthermophilic methanogen Methanothermobacter tenebrarum sp. MCM-B 1447.</title>
        <authorList>
            <person name="Pore S.D."/>
            <person name="Dagar S."/>
            <person name="Dhakephalkar P.K."/>
        </authorList>
    </citation>
    <scope>NUCLEOTIDE SEQUENCE [LARGE SCALE GENOMIC DNA]</scope>
    <source>
        <strain evidence="12 13">MCM B 1447</strain>
    </source>
</reference>
<dbReference type="HAMAP" id="MF_01099">
    <property type="entry name" value="MtrF"/>
    <property type="match status" value="1"/>
</dbReference>
<keyword evidence="9 10" id="KW-0472">Membrane</keyword>
<evidence type="ECO:0000256" key="8">
    <source>
        <dbReference type="ARBA" id="ARBA00022994"/>
    </source>
</evidence>
<evidence type="ECO:0000256" key="2">
    <source>
        <dbReference type="ARBA" id="ARBA00022563"/>
    </source>
</evidence>
<dbReference type="GO" id="GO:0019386">
    <property type="term" value="P:methanogenesis, from carbon dioxide"/>
    <property type="evidence" value="ECO:0007669"/>
    <property type="project" value="UniProtKB-UniRule"/>
</dbReference>
<dbReference type="GO" id="GO:0006730">
    <property type="term" value="P:one-carbon metabolic process"/>
    <property type="evidence" value="ECO:0007669"/>
    <property type="project" value="UniProtKB-UniRule"/>
</dbReference>
<protein>
    <recommendedName>
        <fullName evidence="10">Tetrahydromethanopterin S-methyltransferase subunit F</fullName>
        <ecNumber evidence="10">7.2.1.4</ecNumber>
    </recommendedName>
    <alternativeName>
        <fullName evidence="10">N5-methyltetrahydromethanopterin--coenzyme M methyltransferase subunit F</fullName>
    </alternativeName>
</protein>
<dbReference type="InterPro" id="IPR013347">
    <property type="entry name" value="MeTrfase_F_su"/>
</dbReference>
<evidence type="ECO:0000256" key="9">
    <source>
        <dbReference type="ARBA" id="ARBA00023136"/>
    </source>
</evidence>
<feature type="transmembrane region" description="Helical" evidence="10">
    <location>
        <begin position="45"/>
        <end position="66"/>
    </location>
</feature>
<keyword evidence="4 10" id="KW-0808">Transferase</keyword>
<dbReference type="NCBIfam" id="NF009776">
    <property type="entry name" value="PRK13275.1"/>
    <property type="match status" value="1"/>
</dbReference>
<evidence type="ECO:0000256" key="4">
    <source>
        <dbReference type="ARBA" id="ARBA00022679"/>
    </source>
</evidence>
<evidence type="ECO:0000256" key="1">
    <source>
        <dbReference type="ARBA" id="ARBA00022475"/>
    </source>
</evidence>
<accession>A0A328PIJ7</accession>
<dbReference type="NCBIfam" id="TIGR02507">
    <property type="entry name" value="MtrF"/>
    <property type="match status" value="1"/>
</dbReference>